<keyword evidence="3" id="KW-1185">Reference proteome</keyword>
<name>F2USZ7_SALR5</name>
<dbReference type="Gene3D" id="1.20.58.1970">
    <property type="match status" value="1"/>
</dbReference>
<dbReference type="InterPro" id="IPR048682">
    <property type="entry name" value="COG4"/>
</dbReference>
<dbReference type="InterPro" id="IPR013167">
    <property type="entry name" value="COG4_M"/>
</dbReference>
<dbReference type="Pfam" id="PF20662">
    <property type="entry name" value="COG4_C"/>
    <property type="match status" value="1"/>
</dbReference>
<reference evidence="2" key="1">
    <citation type="submission" date="2009-08" db="EMBL/GenBank/DDBJ databases">
        <title>Annotation of Salpingoeca rosetta.</title>
        <authorList>
            <consortium name="The Broad Institute Genome Sequencing Platform"/>
            <person name="Russ C."/>
            <person name="Cuomo C."/>
            <person name="Burger G."/>
            <person name="Gray M.W."/>
            <person name="Holland P.W.H."/>
            <person name="King N."/>
            <person name="Lang F.B.F."/>
            <person name="Roger A.J."/>
            <person name="Ruiz-Trillo I."/>
            <person name="Young S.K."/>
            <person name="Zeng Q."/>
            <person name="Gargeya S."/>
            <person name="Alvarado L."/>
            <person name="Berlin A."/>
            <person name="Chapman S.B."/>
            <person name="Chen Z."/>
            <person name="Freedman E."/>
            <person name="Gellesch M."/>
            <person name="Goldberg J."/>
            <person name="Griggs A."/>
            <person name="Gujja S."/>
            <person name="Heilman E."/>
            <person name="Heiman D."/>
            <person name="Howarth C."/>
            <person name="Mehta T."/>
            <person name="Neiman D."/>
            <person name="Pearson M."/>
            <person name="Roberts A."/>
            <person name="Saif S."/>
            <person name="Shea T."/>
            <person name="Shenoy N."/>
            <person name="Sisk P."/>
            <person name="Stolte C."/>
            <person name="Sykes S."/>
            <person name="White J."/>
            <person name="Yandava C."/>
            <person name="Haas B."/>
            <person name="Nusbaum C."/>
            <person name="Birren B."/>
        </authorList>
    </citation>
    <scope>NUCLEOTIDE SEQUENCE [LARGE SCALE GENOMIC DNA]</scope>
    <source>
        <strain evidence="2">ATCC 50818</strain>
    </source>
</reference>
<evidence type="ECO:0000313" key="3">
    <source>
        <dbReference type="Proteomes" id="UP000007799"/>
    </source>
</evidence>
<protein>
    <recommendedName>
        <fullName evidence="1">COG4 transport protein middle alpha-helical bundle domain-containing protein</fullName>
    </recommendedName>
</protein>
<feature type="domain" description="COG4 transport protein middle alpha-helical bundle" evidence="1">
    <location>
        <begin position="1"/>
        <end position="267"/>
    </location>
</feature>
<accession>F2USZ7</accession>
<dbReference type="InParanoid" id="F2USZ7"/>
<dbReference type="AlphaFoldDB" id="F2USZ7"/>
<dbReference type="KEGG" id="sre:PTSG_11291"/>
<dbReference type="InterPro" id="IPR048684">
    <property type="entry name" value="COG4_C"/>
</dbReference>
<dbReference type="OrthoDB" id="47059at2759"/>
<evidence type="ECO:0000259" key="1">
    <source>
        <dbReference type="SMART" id="SM00762"/>
    </source>
</evidence>
<evidence type="ECO:0000313" key="2">
    <source>
        <dbReference type="EMBL" id="EGD81256.1"/>
    </source>
</evidence>
<dbReference type="SMART" id="SM00762">
    <property type="entry name" value="Cog4"/>
    <property type="match status" value="1"/>
</dbReference>
<dbReference type="Proteomes" id="UP000007799">
    <property type="component" value="Unassembled WGS sequence"/>
</dbReference>
<dbReference type="EMBL" id="GL832997">
    <property type="protein sequence ID" value="EGD81256.1"/>
    <property type="molecule type" value="Genomic_DNA"/>
</dbReference>
<sequence length="548" mass="61269">MIHAHDEGLQQVKEFLQQRISTQPAAASEEETDTESDTQFVNRIKRLLNRVAEEIEGFLASIDTHFGPGYTFQLLSELQLSIDACALAIVDEFVSYRQLEEKAQTAEEDVDPQLVDTIASELAFVIQPLALFMRFVDLRAETDVQAYMEAESKGEATARFPDGSASAGNIRRSSKLSRRTDELNAFYVVLEQKFLKSSVNMALCEDELDTSQEFPITKAVEDVLFICQKCTRRAFLTVSEVTTSSTLNHVGTCMIEDLLSYLEQRMLNAANKKVDAKSWQGQLQRGLSLATRGAAGDDGEDEHNIAALPRHVWVNDLQLFLELVPKYKSATAAANERLATRWSSQEHNKLMTVIENNVQEAVEVAQRYRDVGVDKLASSSVSSKLKGLINLLPYADFDLSEAAFDDMDDTTEGMYTLIAMIEATVEEHKGVLLPGAFSAWAIAFTEKIASALETKIIGGKYNLLGGLQLEKDMTELSTRVSDAVMWPVTDRFHRINRMCLLLTLDRVHAVYDYYDAGAANWNLSPDEVVSILTRRVDFDAEDLDKLKI</sequence>
<gene>
    <name evidence="2" type="ORF">PTSG_11291</name>
</gene>
<dbReference type="GeneID" id="16068194"/>
<dbReference type="PANTHER" id="PTHR24016:SF0">
    <property type="entry name" value="CONSERVED OLIGOMERIC GOLGI COMPLEX SUBUNIT 4"/>
    <property type="match status" value="1"/>
</dbReference>
<organism evidence="3">
    <name type="scientific">Salpingoeca rosetta (strain ATCC 50818 / BSB-021)</name>
    <dbReference type="NCBI Taxonomy" id="946362"/>
    <lineage>
        <taxon>Eukaryota</taxon>
        <taxon>Choanoflagellata</taxon>
        <taxon>Craspedida</taxon>
        <taxon>Salpingoecidae</taxon>
        <taxon>Salpingoeca</taxon>
    </lineage>
</organism>
<proteinExistence type="predicted"/>
<dbReference type="FunCoup" id="F2USZ7">
    <property type="interactions" value="1469"/>
</dbReference>
<dbReference type="OMA" id="RASECQQ"/>
<dbReference type="eggNOG" id="KOG0412">
    <property type="taxonomic scope" value="Eukaryota"/>
</dbReference>
<dbReference type="RefSeq" id="XP_004987652.1">
    <property type="nucleotide sequence ID" value="XM_004987595.1"/>
</dbReference>
<dbReference type="STRING" id="946362.F2USZ7"/>
<dbReference type="Pfam" id="PF08318">
    <property type="entry name" value="COG4_m"/>
    <property type="match status" value="1"/>
</dbReference>
<dbReference type="PANTHER" id="PTHR24016">
    <property type="entry name" value="CONSERVED OLIGOMERIC GOLGI COMPLEX SUBUNIT 4"/>
    <property type="match status" value="1"/>
</dbReference>